<dbReference type="PANTHER" id="PTHR10572">
    <property type="entry name" value="3-HYDROXY-3-METHYLGLUTARYL-COENZYME A REDUCTASE"/>
    <property type="match status" value="1"/>
</dbReference>
<protein>
    <recommendedName>
        <fullName evidence="2">hydroxymethylglutaryl-CoA reductase (NADPH)</fullName>
        <ecNumber evidence="2">1.1.1.34</ecNumber>
    </recommendedName>
</protein>
<feature type="compositionally biased region" description="Low complexity" evidence="5">
    <location>
        <begin position="18"/>
        <end position="43"/>
    </location>
</feature>
<dbReference type="CDD" id="cd00643">
    <property type="entry name" value="HMG-CoA_reductase_classI"/>
    <property type="match status" value="1"/>
</dbReference>
<evidence type="ECO:0000256" key="1">
    <source>
        <dbReference type="ARBA" id="ARBA00007661"/>
    </source>
</evidence>
<keyword evidence="3" id="KW-0521">NADP</keyword>
<dbReference type="Proteomes" id="UP001165060">
    <property type="component" value="Unassembled WGS sequence"/>
</dbReference>
<comment type="similarity">
    <text evidence="1">Belongs to the HMG-CoA reductase family.</text>
</comment>
<dbReference type="SUPFAM" id="SSF55035">
    <property type="entry name" value="NAD-binding domain of HMG-CoA reductase"/>
    <property type="match status" value="1"/>
</dbReference>
<evidence type="ECO:0000313" key="6">
    <source>
        <dbReference type="EMBL" id="GMI28172.1"/>
    </source>
</evidence>
<dbReference type="EMBL" id="BRYB01000345">
    <property type="protein sequence ID" value="GMI28172.1"/>
    <property type="molecule type" value="Genomic_DNA"/>
</dbReference>
<evidence type="ECO:0000313" key="7">
    <source>
        <dbReference type="Proteomes" id="UP001165060"/>
    </source>
</evidence>
<evidence type="ECO:0000256" key="4">
    <source>
        <dbReference type="ARBA" id="ARBA00023002"/>
    </source>
</evidence>
<keyword evidence="7" id="KW-1185">Reference proteome</keyword>
<dbReference type="Gene3D" id="3.90.770.10">
    <property type="entry name" value="3-hydroxy-3-methylglutaryl-coenzyme A Reductase, Chain A, domain 2"/>
    <property type="match status" value="1"/>
</dbReference>
<dbReference type="SUPFAM" id="SSF56542">
    <property type="entry name" value="Substrate-binding domain of HMG-CoA reductase"/>
    <property type="match status" value="1"/>
</dbReference>
<dbReference type="PANTHER" id="PTHR10572:SF24">
    <property type="entry name" value="3-HYDROXY-3-METHYLGLUTARYL-COENZYME A REDUCTASE"/>
    <property type="match status" value="1"/>
</dbReference>
<dbReference type="InterPro" id="IPR009023">
    <property type="entry name" value="HMG_CoA_Rdtase_NAD(P)-bd_sf"/>
</dbReference>
<evidence type="ECO:0000256" key="3">
    <source>
        <dbReference type="ARBA" id="ARBA00022857"/>
    </source>
</evidence>
<dbReference type="InterPro" id="IPR004554">
    <property type="entry name" value="HMG_CoA_Rdtase_eu_arc"/>
</dbReference>
<reference evidence="6 7" key="1">
    <citation type="journal article" date="2023" name="Commun. Biol.">
        <title>Genome analysis of Parmales, the sister group of diatoms, reveals the evolutionary specialization of diatoms from phago-mixotrophs to photoautotrophs.</title>
        <authorList>
            <person name="Ban H."/>
            <person name="Sato S."/>
            <person name="Yoshikawa S."/>
            <person name="Yamada K."/>
            <person name="Nakamura Y."/>
            <person name="Ichinomiya M."/>
            <person name="Sato N."/>
            <person name="Blanc-Mathieu R."/>
            <person name="Endo H."/>
            <person name="Kuwata A."/>
            <person name="Ogata H."/>
        </authorList>
    </citation>
    <scope>NUCLEOTIDE SEQUENCE [LARGE SCALE GENOMIC DNA]</scope>
</reference>
<sequence>MPPARPTPSTCSIMGEGSPTLSPSTPLPTPHLSLVEAPAAKSSRPPPAPDDSFASSLELNELELSVLSQVTSASPRPPLHTLPALLAASPLSSLLRPLSVPLLLRSILLPPTPLPLSPSLAYDDVRGRNCDNCVGYVPLPVGCTSSELSLAVVPTEAYKGANISVPVLAATTEGGLIASLSRGCKALAGANAQVAVLKDGMTRSPCLKFGSLAEAAAFCDFVQGEEGREGLRSSFDSTTSHGKFKSAVPHLVGSLVYLRVAASTGEAMGMNMVSKGVQQVLSDLLASGRFSFSVVSLSGNACTDKKSSAVNLVEGRGKSVSAEARIPAEAVRKVLKSSATAMARTNFYKSQIGSGISGSVGGMNAHSANIVSAVFLATGQDPAHAVEGSMCTTVMEAATDGSGDLLVSVTMPAVCVGAVGGGTQLQAQRACLDAMGCGGDAKRLACVVAGAVMAGEVSLIAALTEGHLVKAHMDLNRKK</sequence>
<keyword evidence="4" id="KW-0560">Oxidoreductase</keyword>
<dbReference type="InterPro" id="IPR009029">
    <property type="entry name" value="HMG_CoA_Rdtase_sub-bd_dom_sf"/>
</dbReference>
<dbReference type="Pfam" id="PF00368">
    <property type="entry name" value="HMG-CoA_red"/>
    <property type="match status" value="1"/>
</dbReference>
<proteinExistence type="inferred from homology"/>
<feature type="region of interest" description="Disordered" evidence="5">
    <location>
        <begin position="1"/>
        <end position="54"/>
    </location>
</feature>
<dbReference type="PROSITE" id="PS50065">
    <property type="entry name" value="HMG_COA_REDUCTASE_4"/>
    <property type="match status" value="1"/>
</dbReference>
<dbReference type="InterPro" id="IPR023076">
    <property type="entry name" value="HMG_CoA_Rdtase_CS"/>
</dbReference>
<dbReference type="Gene3D" id="3.30.70.420">
    <property type="entry name" value="Hydroxymethylglutaryl-CoA reductase, class I/II, NAD/NADP-binding domain"/>
    <property type="match status" value="1"/>
</dbReference>
<dbReference type="InterPro" id="IPR002202">
    <property type="entry name" value="HMG_CoA_Rdtase"/>
</dbReference>
<comment type="caution">
    <text evidence="6">The sequence shown here is derived from an EMBL/GenBank/DDBJ whole genome shotgun (WGS) entry which is preliminary data.</text>
</comment>
<evidence type="ECO:0000256" key="2">
    <source>
        <dbReference type="ARBA" id="ARBA00012999"/>
    </source>
</evidence>
<accession>A0ABQ6MLT7</accession>
<organism evidence="6 7">
    <name type="scientific">Tetraparma gracilis</name>
    <dbReference type="NCBI Taxonomy" id="2962635"/>
    <lineage>
        <taxon>Eukaryota</taxon>
        <taxon>Sar</taxon>
        <taxon>Stramenopiles</taxon>
        <taxon>Ochrophyta</taxon>
        <taxon>Bolidophyceae</taxon>
        <taxon>Parmales</taxon>
        <taxon>Triparmaceae</taxon>
        <taxon>Tetraparma</taxon>
    </lineage>
</organism>
<evidence type="ECO:0000256" key="5">
    <source>
        <dbReference type="SAM" id="MobiDB-lite"/>
    </source>
</evidence>
<dbReference type="InterPro" id="IPR023074">
    <property type="entry name" value="HMG_CoA_Rdtase_cat_sf"/>
</dbReference>
<dbReference type="EC" id="1.1.1.34" evidence="2"/>
<gene>
    <name evidence="6" type="ORF">TeGR_g676</name>
</gene>
<name>A0ABQ6MLT7_9STRA</name>
<dbReference type="PRINTS" id="PR00071">
    <property type="entry name" value="HMGCOARDTASE"/>
</dbReference>
<dbReference type="PROSITE" id="PS00318">
    <property type="entry name" value="HMG_COA_REDUCTASE_2"/>
    <property type="match status" value="1"/>
</dbReference>